<dbReference type="RefSeq" id="XP_056514853.1">
    <property type="nucleotide sequence ID" value="XM_056653786.1"/>
</dbReference>
<dbReference type="EMBL" id="JAPMSZ010000004">
    <property type="protein sequence ID" value="KAJ5105857.1"/>
    <property type="molecule type" value="Genomic_DNA"/>
</dbReference>
<proteinExistence type="predicted"/>
<feature type="chain" id="PRO_5040873986" evidence="2">
    <location>
        <begin position="25"/>
        <end position="503"/>
    </location>
</feature>
<protein>
    <submittedName>
        <fullName evidence="3">Uncharacterized protein</fullName>
    </submittedName>
</protein>
<dbReference type="AlphaFoldDB" id="A0A9W9KHY0"/>
<evidence type="ECO:0000313" key="4">
    <source>
        <dbReference type="Proteomes" id="UP001141434"/>
    </source>
</evidence>
<dbReference type="Proteomes" id="UP001141434">
    <property type="component" value="Unassembled WGS sequence"/>
</dbReference>
<evidence type="ECO:0000256" key="1">
    <source>
        <dbReference type="SAM" id="Coils"/>
    </source>
</evidence>
<gene>
    <name evidence="3" type="ORF">NUU61_003204</name>
</gene>
<dbReference type="OrthoDB" id="10606369at2759"/>
<reference evidence="3" key="2">
    <citation type="journal article" date="2023" name="IMA Fungus">
        <title>Comparative genomic study of the Penicillium genus elucidates a diverse pangenome and 15 lateral gene transfer events.</title>
        <authorList>
            <person name="Petersen C."/>
            <person name="Sorensen T."/>
            <person name="Nielsen M.R."/>
            <person name="Sondergaard T.E."/>
            <person name="Sorensen J.L."/>
            <person name="Fitzpatrick D.A."/>
            <person name="Frisvad J.C."/>
            <person name="Nielsen K.L."/>
        </authorList>
    </citation>
    <scope>NUCLEOTIDE SEQUENCE</scope>
    <source>
        <strain evidence="3">IBT 34128</strain>
    </source>
</reference>
<accession>A0A9W9KHY0</accession>
<organism evidence="3 4">
    <name type="scientific">Penicillium alfredii</name>
    <dbReference type="NCBI Taxonomy" id="1506179"/>
    <lineage>
        <taxon>Eukaryota</taxon>
        <taxon>Fungi</taxon>
        <taxon>Dikarya</taxon>
        <taxon>Ascomycota</taxon>
        <taxon>Pezizomycotina</taxon>
        <taxon>Eurotiomycetes</taxon>
        <taxon>Eurotiomycetidae</taxon>
        <taxon>Eurotiales</taxon>
        <taxon>Aspergillaceae</taxon>
        <taxon>Penicillium</taxon>
    </lineage>
</organism>
<name>A0A9W9KHY0_9EURO</name>
<evidence type="ECO:0000313" key="3">
    <source>
        <dbReference type="EMBL" id="KAJ5105857.1"/>
    </source>
</evidence>
<feature type="signal peptide" evidence="2">
    <location>
        <begin position="1"/>
        <end position="24"/>
    </location>
</feature>
<keyword evidence="1" id="KW-0175">Coiled coil</keyword>
<dbReference type="GeneID" id="81392954"/>
<reference evidence="3" key="1">
    <citation type="submission" date="2022-11" db="EMBL/GenBank/DDBJ databases">
        <authorList>
            <person name="Petersen C."/>
        </authorList>
    </citation>
    <scope>NUCLEOTIDE SEQUENCE</scope>
    <source>
        <strain evidence="3">IBT 34128</strain>
    </source>
</reference>
<feature type="coiled-coil region" evidence="1">
    <location>
        <begin position="356"/>
        <end position="383"/>
    </location>
</feature>
<keyword evidence="2" id="KW-0732">Signal</keyword>
<sequence>MLRLWLRIYLVLCNVVILSLVVHAGPLAPRRAVSLPTESSDTNLVLDYAQHHPSRRKRKLEARINISGFLNDAKRIAAGLPQQAQAQAKQAVQKLGEDLESKKPALQEASKKVLNTLDIAGKSAGLVVALTAAHLVKLEETTDQGKQADGLKTFDAVLDRHAEAFKTLQSLEPKLLRQIKKTISDTEDIITDGSTMTTQQRDRLLDEYEAGVEQNLKSFESAREEIYKDLLEAKLVSGPPIKIEDAMTLDTRVDLRKAREIARYLVRWERGDKGSNAYTVSDALCQLLNIIPVSQSQMIEEVNTDAEYLATTQAKYFRIFMEYMPTSIAEKVLPEYAQKHHLTALGRRAHERKVFKAVSYEEIETLKREVNDLLDEADNFVQVHVSNALTKGAISEETRNQLMRVWDRSVDRRITTATSAVHRIITTLRGAKFIDTLPTDNEFYEEVGATPKLPNQCSVESWNNARNCYSLLKDWRAGEKGLDGKPVTKDSANSQIRSILGVM</sequence>
<evidence type="ECO:0000256" key="2">
    <source>
        <dbReference type="SAM" id="SignalP"/>
    </source>
</evidence>
<keyword evidence="4" id="KW-1185">Reference proteome</keyword>
<comment type="caution">
    <text evidence="3">The sequence shown here is derived from an EMBL/GenBank/DDBJ whole genome shotgun (WGS) entry which is preliminary data.</text>
</comment>